<gene>
    <name evidence="2" type="ORF">SALLE_v1c10550</name>
</gene>
<keyword evidence="3" id="KW-1185">Reference proteome</keyword>
<dbReference type="KEGG" id="salx:SALLE_v1c10550"/>
<sequence>MNSNFNVIFKFSFLRIIKNKLFIILSTIVILLIVLVQVLAMTIGDSILYKTQVGMIFIIVLSIFWISFININNITTISIIDDKNGLQSLQNRRGVKNSKIFFAKLLPLKIITTFFILLVFLIFITIALASLIPLKSFVVGNLGIGIFSLIAYDFFIFGIVILISSKTKSMKKTLPVGWILMTLFMFFSIFGPIFFVFSSGSYAGNEFHPRIKNKFSLVNTQTEETKFLSELSVSLEKLENTFYDNIIEEENSHGLSFKYLIVKLAFRGGMLTNFAEMIARDHFEQYIDQYLINFDTSLDQEGILINEQAIKTELENNIYYKFIKSFNITAIGDKGMHFRNSFFYKVSSRNFNSYQQLGEVMKKFENIQNIFSISDSEKQAFKNSVLNNYHFELSMFSNDRILDKSIKNSKEDFFNNYAMWIESSSYSPGSYLFNLVSYNLLSSFNYPFEIDRETFKWKADAILNYQINPFMLFYEMVYFSGKNDILSNYAVYVNSPLPISNFNFYDLDANGELIYTNRPFIVWLNYLIFISLGIGMTWLGYLAFCQTKDKRKLVD</sequence>
<dbReference type="AlphaFoldDB" id="A0A345Z546"/>
<dbReference type="OrthoDB" id="387884at2"/>
<keyword evidence="1" id="KW-0472">Membrane</keyword>
<protein>
    <submittedName>
        <fullName evidence="2">Uncharacterized protein</fullName>
    </submittedName>
</protein>
<feature type="transmembrane region" description="Helical" evidence="1">
    <location>
        <begin position="144"/>
        <end position="164"/>
    </location>
</feature>
<evidence type="ECO:0000256" key="1">
    <source>
        <dbReference type="SAM" id="Phobius"/>
    </source>
</evidence>
<proteinExistence type="predicted"/>
<dbReference type="RefSeq" id="WP_115558610.1">
    <property type="nucleotide sequence ID" value="NZ_CP031376.1"/>
</dbReference>
<keyword evidence="1" id="KW-0812">Transmembrane</keyword>
<dbReference type="EMBL" id="CP031376">
    <property type="protein sequence ID" value="AXK51725.1"/>
    <property type="molecule type" value="Genomic_DNA"/>
</dbReference>
<evidence type="ECO:0000313" key="2">
    <source>
        <dbReference type="EMBL" id="AXK51725.1"/>
    </source>
</evidence>
<accession>A0A345Z546</accession>
<feature type="transmembrane region" description="Helical" evidence="1">
    <location>
        <begin position="21"/>
        <end position="43"/>
    </location>
</feature>
<feature type="transmembrane region" description="Helical" evidence="1">
    <location>
        <begin position="55"/>
        <end position="80"/>
    </location>
</feature>
<dbReference type="Proteomes" id="UP000254792">
    <property type="component" value="Chromosome"/>
</dbReference>
<organism evidence="2 3">
    <name type="scientific">Spiroplasma alleghenense</name>
    <dbReference type="NCBI Taxonomy" id="216931"/>
    <lineage>
        <taxon>Bacteria</taxon>
        <taxon>Bacillati</taxon>
        <taxon>Mycoplasmatota</taxon>
        <taxon>Mollicutes</taxon>
        <taxon>Entomoplasmatales</taxon>
        <taxon>Spiroplasmataceae</taxon>
        <taxon>Spiroplasma</taxon>
    </lineage>
</organism>
<feature type="transmembrane region" description="Helical" evidence="1">
    <location>
        <begin position="523"/>
        <end position="544"/>
    </location>
</feature>
<reference evidence="2 3" key="1">
    <citation type="submission" date="2018-07" db="EMBL/GenBank/DDBJ databases">
        <title>Complete genome sequence of Spiroplasma alleghenense PLHS-1 (ATCC 51752).</title>
        <authorList>
            <person name="Chou L."/>
            <person name="Lee T.-Y."/>
            <person name="Tsai Y.-M."/>
            <person name="Kuo C.-H."/>
        </authorList>
    </citation>
    <scope>NUCLEOTIDE SEQUENCE [LARGE SCALE GENOMIC DNA]</scope>
    <source>
        <strain evidence="2 3">PLHS-1</strain>
    </source>
</reference>
<name>A0A345Z546_9MOLU</name>
<feature type="transmembrane region" description="Helical" evidence="1">
    <location>
        <begin position="176"/>
        <end position="197"/>
    </location>
</feature>
<keyword evidence="1" id="KW-1133">Transmembrane helix</keyword>
<evidence type="ECO:0000313" key="3">
    <source>
        <dbReference type="Proteomes" id="UP000254792"/>
    </source>
</evidence>
<feature type="transmembrane region" description="Helical" evidence="1">
    <location>
        <begin position="101"/>
        <end position="132"/>
    </location>
</feature>